<evidence type="ECO:0000256" key="8">
    <source>
        <dbReference type="SAM" id="MobiDB-lite"/>
    </source>
</evidence>
<evidence type="ECO:0000256" key="3">
    <source>
        <dbReference type="ARBA" id="ARBA00012146"/>
    </source>
</evidence>
<dbReference type="GO" id="GO:0000287">
    <property type="term" value="F:magnesium ion binding"/>
    <property type="evidence" value="ECO:0007669"/>
    <property type="project" value="InterPro"/>
</dbReference>
<dbReference type="CDD" id="cd00412">
    <property type="entry name" value="pyrophosphatase"/>
    <property type="match status" value="1"/>
</dbReference>
<keyword evidence="6" id="KW-0460">Magnesium</keyword>
<dbReference type="GO" id="GO:0005829">
    <property type="term" value="C:cytosol"/>
    <property type="evidence" value="ECO:0007669"/>
    <property type="project" value="UniProtKB-ARBA"/>
</dbReference>
<keyword evidence="4" id="KW-0479">Metal-binding</keyword>
<dbReference type="AlphaFoldDB" id="A0A3P6BYS0"/>
<dbReference type="SUPFAM" id="SSF50324">
    <property type="entry name" value="Inorganic pyrophosphatase"/>
    <property type="match status" value="1"/>
</dbReference>
<dbReference type="GO" id="GO:0005654">
    <property type="term" value="C:nucleoplasm"/>
    <property type="evidence" value="ECO:0007669"/>
    <property type="project" value="UniProtKB-ARBA"/>
</dbReference>
<dbReference type="FunFam" id="3.90.80.10:FF:000002">
    <property type="entry name" value="Soluble inorganic pyrophosphatase 4"/>
    <property type="match status" value="1"/>
</dbReference>
<reference evidence="9" key="1">
    <citation type="submission" date="2018-11" db="EMBL/GenBank/DDBJ databases">
        <authorList>
            <consortium name="Genoscope - CEA"/>
            <person name="William W."/>
        </authorList>
    </citation>
    <scope>NUCLEOTIDE SEQUENCE</scope>
</reference>
<protein>
    <recommendedName>
        <fullName evidence="3">inorganic diphosphatase</fullName>
        <ecNumber evidence="3">3.6.1.1</ecNumber>
    </recommendedName>
</protein>
<sequence length="495" mass="56729">MAPPIEIATTKNYAEKQASVPPLNERILSSLTHRSVAAHPWHDLEIGPEAPVIFNCVVEIGKGSKVKYELDKTTGLIKVDRILYSSVVYPHNYGFIPRTLCEDNDPIDVLVIMQEPVTPGCFLRAKAIGLMPMIDQGEKDDKIIAVCADDPEYRHYNDIKELPPHRLAEIRRFFEDYKKNENKEVAVNDFLPATAAYEAVQHSMDLYADYVMETLRRNFSHIDKLLKVFRFLNPCWPKKKKEIDSPTMSSFNGNMDNLLLQTLLGRLQIRPPNSPFLSQSLDDLLFKSDDTDNDDDDEDLDPQNNLEREEAKLEKELIRVIVSGRIDSLKPNSGQAVTVNEHHICVGFHEDEESDYRVWEWHGHIMLFDEENGYTPEYIYGNYFERLPVKLLPSRGVGKEVKEEVEEVESLGGLRELIDGGDGDRGRVLHRNVNIGSSRFNLRCQCFINLHMMAIDVQGLIPRSGLAGRGHIAREDFSQICVDRQLRTKKRITRW</sequence>
<comment type="cofactor">
    <cofactor evidence="1">
        <name>Mg(2+)</name>
        <dbReference type="ChEBI" id="CHEBI:18420"/>
    </cofactor>
</comment>
<dbReference type="Pfam" id="PF00719">
    <property type="entry name" value="Pyrophosphatase"/>
    <property type="match status" value="1"/>
</dbReference>
<dbReference type="PANTHER" id="PTHR10286">
    <property type="entry name" value="INORGANIC PYROPHOSPHATASE"/>
    <property type="match status" value="1"/>
</dbReference>
<dbReference type="InterPro" id="IPR036649">
    <property type="entry name" value="Pyrophosphatase_sf"/>
</dbReference>
<evidence type="ECO:0000256" key="1">
    <source>
        <dbReference type="ARBA" id="ARBA00001946"/>
    </source>
</evidence>
<evidence type="ECO:0000256" key="5">
    <source>
        <dbReference type="ARBA" id="ARBA00022801"/>
    </source>
</evidence>
<comment type="catalytic activity">
    <reaction evidence="7">
        <text>diphosphate + H2O = 2 phosphate + H(+)</text>
        <dbReference type="Rhea" id="RHEA:24576"/>
        <dbReference type="ChEBI" id="CHEBI:15377"/>
        <dbReference type="ChEBI" id="CHEBI:15378"/>
        <dbReference type="ChEBI" id="CHEBI:33019"/>
        <dbReference type="ChEBI" id="CHEBI:43474"/>
        <dbReference type="EC" id="3.6.1.1"/>
    </reaction>
</comment>
<feature type="compositionally biased region" description="Acidic residues" evidence="8">
    <location>
        <begin position="291"/>
        <end position="301"/>
    </location>
</feature>
<gene>
    <name evidence="9" type="ORF">BRAA04T16299Z</name>
</gene>
<dbReference type="EC" id="3.6.1.1" evidence="3"/>
<evidence type="ECO:0000256" key="6">
    <source>
        <dbReference type="ARBA" id="ARBA00022842"/>
    </source>
</evidence>
<name>A0A3P6BYS0_BRACM</name>
<accession>A0A3P6BYS0</accession>
<organism evidence="9">
    <name type="scientific">Brassica campestris</name>
    <name type="common">Field mustard</name>
    <dbReference type="NCBI Taxonomy" id="3711"/>
    <lineage>
        <taxon>Eukaryota</taxon>
        <taxon>Viridiplantae</taxon>
        <taxon>Streptophyta</taxon>
        <taxon>Embryophyta</taxon>
        <taxon>Tracheophyta</taxon>
        <taxon>Spermatophyta</taxon>
        <taxon>Magnoliopsida</taxon>
        <taxon>eudicotyledons</taxon>
        <taxon>Gunneridae</taxon>
        <taxon>Pentapetalae</taxon>
        <taxon>rosids</taxon>
        <taxon>malvids</taxon>
        <taxon>Brassicales</taxon>
        <taxon>Brassicaceae</taxon>
        <taxon>Brassiceae</taxon>
        <taxon>Brassica</taxon>
    </lineage>
</organism>
<evidence type="ECO:0000256" key="2">
    <source>
        <dbReference type="ARBA" id="ARBA00006220"/>
    </source>
</evidence>
<keyword evidence="5" id="KW-0378">Hydrolase</keyword>
<feature type="region of interest" description="Disordered" evidence="8">
    <location>
        <begin position="287"/>
        <end position="308"/>
    </location>
</feature>
<evidence type="ECO:0000256" key="4">
    <source>
        <dbReference type="ARBA" id="ARBA00022723"/>
    </source>
</evidence>
<comment type="similarity">
    <text evidence="2">Belongs to the PPase family.</text>
</comment>
<dbReference type="InterPro" id="IPR008162">
    <property type="entry name" value="Pyrophosphatase"/>
</dbReference>
<dbReference type="HAMAP" id="MF_00209">
    <property type="entry name" value="Inorganic_PPase"/>
    <property type="match status" value="1"/>
</dbReference>
<evidence type="ECO:0000313" key="9">
    <source>
        <dbReference type="EMBL" id="VDD11113.1"/>
    </source>
</evidence>
<dbReference type="GO" id="GO:0006796">
    <property type="term" value="P:phosphate-containing compound metabolic process"/>
    <property type="evidence" value="ECO:0007669"/>
    <property type="project" value="InterPro"/>
</dbReference>
<dbReference type="GO" id="GO:0004427">
    <property type="term" value="F:inorganic diphosphate phosphatase activity"/>
    <property type="evidence" value="ECO:0007669"/>
    <property type="project" value="UniProtKB-EC"/>
</dbReference>
<evidence type="ECO:0000256" key="7">
    <source>
        <dbReference type="ARBA" id="ARBA00047820"/>
    </source>
</evidence>
<dbReference type="PROSITE" id="PS00387">
    <property type="entry name" value="PPASE"/>
    <property type="match status" value="1"/>
</dbReference>
<dbReference type="Gene3D" id="3.90.80.10">
    <property type="entry name" value="Inorganic pyrophosphatase"/>
    <property type="match status" value="1"/>
</dbReference>
<proteinExistence type="inferred from homology"/>
<dbReference type="EMBL" id="LR031576">
    <property type="protein sequence ID" value="VDD11113.1"/>
    <property type="molecule type" value="Genomic_DNA"/>
</dbReference>